<dbReference type="GO" id="GO:0006351">
    <property type="term" value="P:DNA-templated transcription"/>
    <property type="evidence" value="ECO:0007669"/>
    <property type="project" value="UniProtKB-UniRule"/>
</dbReference>
<dbReference type="InterPro" id="IPR006110">
    <property type="entry name" value="Pol_omega/Rpo6/RPB6"/>
</dbReference>
<dbReference type="SMART" id="SM01409">
    <property type="entry name" value="RNA_pol_Rpb6"/>
    <property type="match status" value="1"/>
</dbReference>
<comment type="function">
    <text evidence="10">Promotes RNA polymerase assembly. Latches the N- and C-terminal regions of the beta' subunit thereby facilitating its interaction with the beta and alpha subunits.</text>
</comment>
<comment type="catalytic activity">
    <reaction evidence="9 10">
        <text>RNA(n) + a ribonucleoside 5'-triphosphate = RNA(n+1) + diphosphate</text>
        <dbReference type="Rhea" id="RHEA:21248"/>
        <dbReference type="Rhea" id="RHEA-COMP:14527"/>
        <dbReference type="Rhea" id="RHEA-COMP:17342"/>
        <dbReference type="ChEBI" id="CHEBI:33019"/>
        <dbReference type="ChEBI" id="CHEBI:61557"/>
        <dbReference type="ChEBI" id="CHEBI:140395"/>
        <dbReference type="EC" id="2.7.7.6"/>
    </reaction>
</comment>
<dbReference type="GO" id="GO:0003899">
    <property type="term" value="F:DNA-directed RNA polymerase activity"/>
    <property type="evidence" value="ECO:0007669"/>
    <property type="project" value="UniProtKB-UniRule"/>
</dbReference>
<dbReference type="EMBL" id="JACRSQ010000012">
    <property type="protein sequence ID" value="MBC8543747.1"/>
    <property type="molecule type" value="Genomic_DNA"/>
</dbReference>
<keyword evidence="4 10" id="KW-0240">DNA-directed RNA polymerase</keyword>
<sequence>MLHPSYQELIDHINEVNREKNIPEINSRYSVVIAAAKRARSLIDGDYPTVPVKGSRRVLSIAVEEMKEEKIGILTKEAAKETATVGYDDMSVVDFSADIEEEE</sequence>
<name>A0A926DTZ1_9FIRM</name>
<dbReference type="HAMAP" id="MF_00366">
    <property type="entry name" value="RNApol_bact_RpoZ"/>
    <property type="match status" value="1"/>
</dbReference>
<dbReference type="Pfam" id="PF01192">
    <property type="entry name" value="RNA_pol_Rpb6"/>
    <property type="match status" value="1"/>
</dbReference>
<dbReference type="Gene3D" id="3.90.940.10">
    <property type="match status" value="1"/>
</dbReference>
<evidence type="ECO:0000313" key="11">
    <source>
        <dbReference type="EMBL" id="MBC8543747.1"/>
    </source>
</evidence>
<keyword evidence="6 10" id="KW-0548">Nucleotidyltransferase</keyword>
<evidence type="ECO:0000256" key="5">
    <source>
        <dbReference type="ARBA" id="ARBA00022679"/>
    </source>
</evidence>
<gene>
    <name evidence="10" type="primary">rpoZ</name>
    <name evidence="11" type="ORF">H8730_09330</name>
</gene>
<evidence type="ECO:0000256" key="3">
    <source>
        <dbReference type="ARBA" id="ARBA00013725"/>
    </source>
</evidence>
<dbReference type="EC" id="2.7.7.6" evidence="2 10"/>
<evidence type="ECO:0000256" key="9">
    <source>
        <dbReference type="ARBA" id="ARBA00048552"/>
    </source>
</evidence>
<keyword evidence="7 10" id="KW-0804">Transcription</keyword>
<dbReference type="GO" id="GO:0003677">
    <property type="term" value="F:DNA binding"/>
    <property type="evidence" value="ECO:0007669"/>
    <property type="project" value="UniProtKB-UniRule"/>
</dbReference>
<dbReference type="InterPro" id="IPR003716">
    <property type="entry name" value="DNA-dir_RNA_pol_omega"/>
</dbReference>
<dbReference type="InterPro" id="IPR036161">
    <property type="entry name" value="RPB6/omega-like_sf"/>
</dbReference>
<evidence type="ECO:0000313" key="12">
    <source>
        <dbReference type="Proteomes" id="UP000657006"/>
    </source>
</evidence>
<dbReference type="SUPFAM" id="SSF63562">
    <property type="entry name" value="RPB6/omega subunit-like"/>
    <property type="match status" value="1"/>
</dbReference>
<dbReference type="NCBIfam" id="TIGR00690">
    <property type="entry name" value="rpoZ"/>
    <property type="match status" value="1"/>
</dbReference>
<comment type="caution">
    <text evidence="11">The sequence shown here is derived from an EMBL/GenBank/DDBJ whole genome shotgun (WGS) entry which is preliminary data.</text>
</comment>
<protein>
    <recommendedName>
        <fullName evidence="3 10">DNA-directed RNA polymerase subunit omega</fullName>
        <shortName evidence="10">RNAP omega subunit</shortName>
        <ecNumber evidence="2 10">2.7.7.6</ecNumber>
    </recommendedName>
    <alternativeName>
        <fullName evidence="10">RNA polymerase omega subunit</fullName>
    </alternativeName>
    <alternativeName>
        <fullName evidence="8 10">Transcriptase subunit omega</fullName>
    </alternativeName>
</protein>
<evidence type="ECO:0000256" key="10">
    <source>
        <dbReference type="HAMAP-Rule" id="MF_00366"/>
    </source>
</evidence>
<accession>A0A926DTZ1</accession>
<evidence type="ECO:0000256" key="2">
    <source>
        <dbReference type="ARBA" id="ARBA00012418"/>
    </source>
</evidence>
<evidence type="ECO:0000256" key="1">
    <source>
        <dbReference type="ARBA" id="ARBA00006711"/>
    </source>
</evidence>
<dbReference type="Proteomes" id="UP000657006">
    <property type="component" value="Unassembled WGS sequence"/>
</dbReference>
<keyword evidence="5 10" id="KW-0808">Transferase</keyword>
<evidence type="ECO:0000256" key="8">
    <source>
        <dbReference type="ARBA" id="ARBA00029924"/>
    </source>
</evidence>
<proteinExistence type="inferred from homology"/>
<evidence type="ECO:0000256" key="7">
    <source>
        <dbReference type="ARBA" id="ARBA00023163"/>
    </source>
</evidence>
<organism evidence="11 12">
    <name type="scientific">Bianquea renquensis</name>
    <dbReference type="NCBI Taxonomy" id="2763661"/>
    <lineage>
        <taxon>Bacteria</taxon>
        <taxon>Bacillati</taxon>
        <taxon>Bacillota</taxon>
        <taxon>Clostridia</taxon>
        <taxon>Eubacteriales</taxon>
        <taxon>Bianqueaceae</taxon>
        <taxon>Bianquea</taxon>
    </lineage>
</organism>
<evidence type="ECO:0000256" key="6">
    <source>
        <dbReference type="ARBA" id="ARBA00022695"/>
    </source>
</evidence>
<comment type="similarity">
    <text evidence="1 10">Belongs to the RNA polymerase subunit omega family.</text>
</comment>
<dbReference type="RefSeq" id="WP_177716538.1">
    <property type="nucleotide sequence ID" value="NZ_JACRSQ010000012.1"/>
</dbReference>
<dbReference type="AlphaFoldDB" id="A0A926DTZ1"/>
<reference evidence="11" key="1">
    <citation type="submission" date="2020-08" db="EMBL/GenBank/DDBJ databases">
        <title>Genome public.</title>
        <authorList>
            <person name="Liu C."/>
            <person name="Sun Q."/>
        </authorList>
    </citation>
    <scope>NUCLEOTIDE SEQUENCE</scope>
    <source>
        <strain evidence="11">NSJ-32</strain>
    </source>
</reference>
<comment type="subunit">
    <text evidence="10">The RNAP catalytic core consists of 2 alpha, 1 beta, 1 beta' and 1 omega subunit. When a sigma factor is associated with the core the holoenzyme is formed, which can initiate transcription.</text>
</comment>
<dbReference type="GO" id="GO:0000428">
    <property type="term" value="C:DNA-directed RNA polymerase complex"/>
    <property type="evidence" value="ECO:0007669"/>
    <property type="project" value="UniProtKB-KW"/>
</dbReference>
<evidence type="ECO:0000256" key="4">
    <source>
        <dbReference type="ARBA" id="ARBA00022478"/>
    </source>
</evidence>
<keyword evidence="12" id="KW-1185">Reference proteome</keyword>